<dbReference type="Proteomes" id="UP000324241">
    <property type="component" value="Unassembled WGS sequence"/>
</dbReference>
<feature type="domain" description="FAD-binding" evidence="4">
    <location>
        <begin position="3"/>
        <end position="69"/>
    </location>
</feature>
<gene>
    <name evidence="5" type="ORF">ATNIH1004_002982</name>
</gene>
<keyword evidence="1" id="KW-0285">Flavoprotein</keyword>
<dbReference type="Pfam" id="PF01494">
    <property type="entry name" value="FAD_binding_3"/>
    <property type="match status" value="1"/>
</dbReference>
<sequence>MSKVDVLIVGAGPAGLMAAAWMAQADIDTLVIDKKLSHTHFGRADGLESRTMEILDSFGLGEQIWKESNHTNDLCLW</sequence>
<evidence type="ECO:0000256" key="2">
    <source>
        <dbReference type="ARBA" id="ARBA00022827"/>
    </source>
</evidence>
<dbReference type="InterPro" id="IPR050641">
    <property type="entry name" value="RIFMO-like"/>
</dbReference>
<dbReference type="InterPro" id="IPR002938">
    <property type="entry name" value="FAD-bd"/>
</dbReference>
<dbReference type="Gene3D" id="3.50.50.60">
    <property type="entry name" value="FAD/NAD(P)-binding domain"/>
    <property type="match status" value="1"/>
</dbReference>
<name>A0A5M9N034_9EURO</name>
<keyword evidence="2" id="KW-0274">FAD</keyword>
<dbReference type="GeneID" id="54325684"/>
<dbReference type="PANTHER" id="PTHR43004">
    <property type="entry name" value="TRK SYSTEM POTASSIUM UPTAKE PROTEIN"/>
    <property type="match status" value="1"/>
</dbReference>
<protein>
    <recommendedName>
        <fullName evidence="4">FAD-binding domain-containing protein</fullName>
    </recommendedName>
</protein>
<dbReference type="PANTHER" id="PTHR43004:SF13">
    <property type="entry name" value="FAD-BINDING DOMAIN-CONTAINING PROTEIN-RELATED"/>
    <property type="match status" value="1"/>
</dbReference>
<keyword evidence="3" id="KW-0560">Oxidoreductase</keyword>
<organism evidence="5 6">
    <name type="scientific">Aspergillus tanneri</name>
    <dbReference type="NCBI Taxonomy" id="1220188"/>
    <lineage>
        <taxon>Eukaryota</taxon>
        <taxon>Fungi</taxon>
        <taxon>Dikarya</taxon>
        <taxon>Ascomycota</taxon>
        <taxon>Pezizomycotina</taxon>
        <taxon>Eurotiomycetes</taxon>
        <taxon>Eurotiomycetidae</taxon>
        <taxon>Eurotiales</taxon>
        <taxon>Aspergillaceae</taxon>
        <taxon>Aspergillus</taxon>
        <taxon>Aspergillus subgen. Circumdati</taxon>
    </lineage>
</organism>
<evidence type="ECO:0000313" key="6">
    <source>
        <dbReference type="Proteomes" id="UP000324241"/>
    </source>
</evidence>
<comment type="caution">
    <text evidence="5">The sequence shown here is derived from an EMBL/GenBank/DDBJ whole genome shotgun (WGS) entry which is preliminary data.</text>
</comment>
<dbReference type="InterPro" id="IPR036188">
    <property type="entry name" value="FAD/NAD-bd_sf"/>
</dbReference>
<dbReference type="GO" id="GO:0016709">
    <property type="term" value="F:oxidoreductase activity, acting on paired donors, with incorporation or reduction of molecular oxygen, NAD(P)H as one donor, and incorporation of one atom of oxygen"/>
    <property type="evidence" value="ECO:0007669"/>
    <property type="project" value="UniProtKB-ARBA"/>
</dbReference>
<proteinExistence type="predicted"/>
<dbReference type="AlphaFoldDB" id="A0A5M9N034"/>
<evidence type="ECO:0000259" key="4">
    <source>
        <dbReference type="Pfam" id="PF01494"/>
    </source>
</evidence>
<dbReference type="EMBL" id="QUQM01000001">
    <property type="protein sequence ID" value="KAA8650299.1"/>
    <property type="molecule type" value="Genomic_DNA"/>
</dbReference>
<evidence type="ECO:0000256" key="1">
    <source>
        <dbReference type="ARBA" id="ARBA00022630"/>
    </source>
</evidence>
<evidence type="ECO:0000256" key="3">
    <source>
        <dbReference type="ARBA" id="ARBA00023002"/>
    </source>
</evidence>
<accession>A0A5M9N034</accession>
<dbReference type="SUPFAM" id="SSF51905">
    <property type="entry name" value="FAD/NAD(P)-binding domain"/>
    <property type="match status" value="1"/>
</dbReference>
<dbReference type="GO" id="GO:0071949">
    <property type="term" value="F:FAD binding"/>
    <property type="evidence" value="ECO:0007669"/>
    <property type="project" value="InterPro"/>
</dbReference>
<dbReference type="RefSeq" id="XP_033429660.1">
    <property type="nucleotide sequence ID" value="XM_033567665.1"/>
</dbReference>
<reference evidence="5 6" key="1">
    <citation type="submission" date="2019-08" db="EMBL/GenBank/DDBJ databases">
        <title>The genome sequence of a newly discovered highly antifungal drug resistant Aspergillus species, Aspergillus tanneri NIH 1004.</title>
        <authorList>
            <person name="Mounaud S."/>
            <person name="Singh I."/>
            <person name="Joardar V."/>
            <person name="Pakala S."/>
            <person name="Pakala S."/>
            <person name="Venepally P."/>
            <person name="Chung J.K."/>
            <person name="Losada L."/>
            <person name="Nierman W.C."/>
        </authorList>
    </citation>
    <scope>NUCLEOTIDE SEQUENCE [LARGE SCALE GENOMIC DNA]</scope>
    <source>
        <strain evidence="5 6">NIH1004</strain>
    </source>
</reference>
<evidence type="ECO:0000313" key="5">
    <source>
        <dbReference type="EMBL" id="KAA8650299.1"/>
    </source>
</evidence>
<dbReference type="OrthoDB" id="1716816at2759"/>